<keyword evidence="2" id="KW-1133">Transmembrane helix</keyword>
<feature type="compositionally biased region" description="Basic and acidic residues" evidence="1">
    <location>
        <begin position="268"/>
        <end position="279"/>
    </location>
</feature>
<keyword evidence="4" id="KW-1185">Reference proteome</keyword>
<feature type="region of interest" description="Disordered" evidence="1">
    <location>
        <begin position="258"/>
        <end position="286"/>
    </location>
</feature>
<dbReference type="AlphaFoldDB" id="A0A1V6Q2F1"/>
<evidence type="ECO:0008006" key="5">
    <source>
        <dbReference type="Google" id="ProtNLM"/>
    </source>
</evidence>
<evidence type="ECO:0000313" key="4">
    <source>
        <dbReference type="Proteomes" id="UP000191672"/>
    </source>
</evidence>
<protein>
    <recommendedName>
        <fullName evidence="5">MARVEL domain-containing protein</fullName>
    </recommendedName>
</protein>
<reference evidence="4" key="1">
    <citation type="journal article" date="2017" name="Nat. Microbiol.">
        <title>Global analysis of biosynthetic gene clusters reveals vast potential of secondary metabolite production in Penicillium species.</title>
        <authorList>
            <person name="Nielsen J.C."/>
            <person name="Grijseels S."/>
            <person name="Prigent S."/>
            <person name="Ji B."/>
            <person name="Dainat J."/>
            <person name="Nielsen K.F."/>
            <person name="Frisvad J.C."/>
            <person name="Workman M."/>
            <person name="Nielsen J."/>
        </authorList>
    </citation>
    <scope>NUCLEOTIDE SEQUENCE [LARGE SCALE GENOMIC DNA]</scope>
    <source>
        <strain evidence="4">IBT 31811</strain>
    </source>
</reference>
<dbReference type="Proteomes" id="UP000191672">
    <property type="component" value="Unassembled WGS sequence"/>
</dbReference>
<sequence length="286" mass="31253">MRSKPSVKPSAYPPLPFHAIRFFSFLSAIVVGAILALFIYHLHADGYKLPYSFLVLLIAAALSLLNILLTTLIHCSCGLSPKLSITANAILLILWAISLGLICWSLSSTITASCTTTYWGNSTGISVCRSYKALFTFTIIGLVSHIAALWLDIIVRRRQNRFGTYGAMGSQPGLDDSGAFDVKMDDHYAHNLGTGYRNEHLRGGSEATPALQDFDNLPPTNPNSSATMHGAGPYGYEHEAHGEVAHAGDAQDYYGYDSGGMSHRGRQGYRDPYQREHTGYDPAAYR</sequence>
<proteinExistence type="predicted"/>
<feature type="transmembrane region" description="Helical" evidence="2">
    <location>
        <begin position="20"/>
        <end position="43"/>
    </location>
</feature>
<feature type="transmembrane region" description="Helical" evidence="2">
    <location>
        <begin position="85"/>
        <end position="110"/>
    </location>
</feature>
<keyword evidence="2" id="KW-0472">Membrane</keyword>
<dbReference type="EMBL" id="MDYN01000016">
    <property type="protein sequence ID" value="OQD83443.1"/>
    <property type="molecule type" value="Genomic_DNA"/>
</dbReference>
<evidence type="ECO:0000256" key="1">
    <source>
        <dbReference type="SAM" id="MobiDB-lite"/>
    </source>
</evidence>
<name>A0A1V6Q2F1_9EURO</name>
<evidence type="ECO:0000313" key="3">
    <source>
        <dbReference type="EMBL" id="OQD83443.1"/>
    </source>
</evidence>
<accession>A0A1V6Q2F1</accession>
<gene>
    <name evidence="3" type="ORF">PENANT_c016G01352</name>
</gene>
<feature type="transmembrane region" description="Helical" evidence="2">
    <location>
        <begin position="130"/>
        <end position="151"/>
    </location>
</feature>
<organism evidence="3 4">
    <name type="scientific">Penicillium antarcticum</name>
    <dbReference type="NCBI Taxonomy" id="416450"/>
    <lineage>
        <taxon>Eukaryota</taxon>
        <taxon>Fungi</taxon>
        <taxon>Dikarya</taxon>
        <taxon>Ascomycota</taxon>
        <taxon>Pezizomycotina</taxon>
        <taxon>Eurotiomycetes</taxon>
        <taxon>Eurotiomycetidae</taxon>
        <taxon>Eurotiales</taxon>
        <taxon>Aspergillaceae</taxon>
        <taxon>Penicillium</taxon>
    </lineage>
</organism>
<feature type="transmembrane region" description="Helical" evidence="2">
    <location>
        <begin position="49"/>
        <end position="73"/>
    </location>
</feature>
<comment type="caution">
    <text evidence="3">The sequence shown here is derived from an EMBL/GenBank/DDBJ whole genome shotgun (WGS) entry which is preliminary data.</text>
</comment>
<evidence type="ECO:0000256" key="2">
    <source>
        <dbReference type="SAM" id="Phobius"/>
    </source>
</evidence>
<keyword evidence="2" id="KW-0812">Transmembrane</keyword>
<dbReference type="OrthoDB" id="5344006at2759"/>